<dbReference type="SUPFAM" id="SSF52047">
    <property type="entry name" value="RNI-like"/>
    <property type="match status" value="1"/>
</dbReference>
<dbReference type="OrthoDB" id="6365676at2759"/>
<proteinExistence type="predicted"/>
<evidence type="ECO:0000313" key="1">
    <source>
        <dbReference type="EMBL" id="PYH89162.1"/>
    </source>
</evidence>
<sequence>MPALPAELILQIIECLIPSRLPTAFPPTHPVTRTLISLTLTSKLTLKLAPNLRVPETVAQLDILSSNLSCSLRRLVVQMPLRYLYPDDDHEGLLKIMRNAFLRLSAIEELCSVQDEFCLSTLWGEYKRPVWSTWPRLRCLALYNVCVDHDFVQALRQCPNLTHLVLTRSESLGDVLPLALMNTIPWPALKRVVIINTVSGHEYDVRSKWTSQELYDTSFLARLLLSSRNDRDHLLVSVTVPTPPGREDDDINLCWEWVCSHAVDRTLWEFPGTPWQLE</sequence>
<keyword evidence="2" id="KW-1185">Reference proteome</keyword>
<organism evidence="1 2">
    <name type="scientific">Aspergillus ellipticus CBS 707.79</name>
    <dbReference type="NCBI Taxonomy" id="1448320"/>
    <lineage>
        <taxon>Eukaryota</taxon>
        <taxon>Fungi</taxon>
        <taxon>Dikarya</taxon>
        <taxon>Ascomycota</taxon>
        <taxon>Pezizomycotina</taxon>
        <taxon>Eurotiomycetes</taxon>
        <taxon>Eurotiomycetidae</taxon>
        <taxon>Eurotiales</taxon>
        <taxon>Aspergillaceae</taxon>
        <taxon>Aspergillus</taxon>
        <taxon>Aspergillus subgen. Circumdati</taxon>
    </lineage>
</organism>
<evidence type="ECO:0008006" key="3">
    <source>
        <dbReference type="Google" id="ProtNLM"/>
    </source>
</evidence>
<gene>
    <name evidence="1" type="ORF">BO71DRAFT_453625</name>
</gene>
<protein>
    <recommendedName>
        <fullName evidence="3">F-box domain-containing protein</fullName>
    </recommendedName>
</protein>
<dbReference type="VEuPathDB" id="FungiDB:BO71DRAFT_453625"/>
<name>A0A319EDK7_9EURO</name>
<dbReference type="Proteomes" id="UP000247810">
    <property type="component" value="Unassembled WGS sequence"/>
</dbReference>
<dbReference type="EMBL" id="KZ826045">
    <property type="protein sequence ID" value="PYH89162.1"/>
    <property type="molecule type" value="Genomic_DNA"/>
</dbReference>
<reference evidence="1 2" key="1">
    <citation type="submission" date="2018-02" db="EMBL/GenBank/DDBJ databases">
        <title>The genomes of Aspergillus section Nigri reveals drivers in fungal speciation.</title>
        <authorList>
            <consortium name="DOE Joint Genome Institute"/>
            <person name="Vesth T.C."/>
            <person name="Nybo J."/>
            <person name="Theobald S."/>
            <person name="Brandl J."/>
            <person name="Frisvad J.C."/>
            <person name="Nielsen K.F."/>
            <person name="Lyhne E.K."/>
            <person name="Kogle M.E."/>
            <person name="Kuo A."/>
            <person name="Riley R."/>
            <person name="Clum A."/>
            <person name="Nolan M."/>
            <person name="Lipzen A."/>
            <person name="Salamov A."/>
            <person name="Henrissat B."/>
            <person name="Wiebenga A."/>
            <person name="De vries R.P."/>
            <person name="Grigoriev I.V."/>
            <person name="Mortensen U.H."/>
            <person name="Andersen M.R."/>
            <person name="Baker S.E."/>
        </authorList>
    </citation>
    <scope>NUCLEOTIDE SEQUENCE [LARGE SCALE GENOMIC DNA]</scope>
    <source>
        <strain evidence="1 2">CBS 707.79</strain>
    </source>
</reference>
<dbReference type="AlphaFoldDB" id="A0A319EDK7"/>
<accession>A0A319EDK7</accession>
<evidence type="ECO:0000313" key="2">
    <source>
        <dbReference type="Proteomes" id="UP000247810"/>
    </source>
</evidence>